<evidence type="ECO:0000313" key="2">
    <source>
        <dbReference type="EMBL" id="TYA15296.1"/>
    </source>
</evidence>
<feature type="transmembrane region" description="Helical" evidence="1">
    <location>
        <begin position="266"/>
        <end position="286"/>
    </location>
</feature>
<evidence type="ECO:0000313" key="3">
    <source>
        <dbReference type="Proteomes" id="UP000325218"/>
    </source>
</evidence>
<dbReference type="EMBL" id="VSDO01000001">
    <property type="protein sequence ID" value="TYA15296.1"/>
    <property type="molecule type" value="Genomic_DNA"/>
</dbReference>
<keyword evidence="1" id="KW-0812">Transmembrane</keyword>
<feature type="transmembrane region" description="Helical" evidence="1">
    <location>
        <begin position="212"/>
        <end position="234"/>
    </location>
</feature>
<feature type="transmembrane region" description="Helical" evidence="1">
    <location>
        <begin position="307"/>
        <end position="325"/>
    </location>
</feature>
<dbReference type="AlphaFoldDB" id="A0A5D0CZA1"/>
<organism evidence="2 3">
    <name type="scientific">Paenibacillus faecis</name>
    <dbReference type="NCBI Taxonomy" id="862114"/>
    <lineage>
        <taxon>Bacteria</taxon>
        <taxon>Bacillati</taxon>
        <taxon>Bacillota</taxon>
        <taxon>Bacilli</taxon>
        <taxon>Bacillales</taxon>
        <taxon>Paenibacillaceae</taxon>
        <taxon>Paenibacillus</taxon>
    </lineage>
</organism>
<feature type="transmembrane region" description="Helical" evidence="1">
    <location>
        <begin position="337"/>
        <end position="356"/>
    </location>
</feature>
<dbReference type="RefSeq" id="WP_148450886.1">
    <property type="nucleotide sequence ID" value="NZ_VSDO01000001.1"/>
</dbReference>
<keyword evidence="1" id="KW-0472">Membrane</keyword>
<dbReference type="InterPro" id="IPR004761">
    <property type="entry name" value="Spore_GerAB"/>
</dbReference>
<keyword evidence="1" id="KW-1133">Transmembrane helix</keyword>
<dbReference type="Pfam" id="PF03845">
    <property type="entry name" value="Spore_permease"/>
    <property type="match status" value="1"/>
</dbReference>
<feature type="transmembrane region" description="Helical" evidence="1">
    <location>
        <begin position="34"/>
        <end position="56"/>
    </location>
</feature>
<proteinExistence type="predicted"/>
<comment type="caution">
    <text evidence="2">The sequence shown here is derived from an EMBL/GenBank/DDBJ whole genome shotgun (WGS) entry which is preliminary data.</text>
</comment>
<keyword evidence="3" id="KW-1185">Reference proteome</keyword>
<name>A0A5D0CZA1_9BACL</name>
<feature type="transmembrane region" description="Helical" evidence="1">
    <location>
        <begin position="182"/>
        <end position="200"/>
    </location>
</feature>
<sequence>MVSGKYIYYLFLMNALINIINFVPRILVLMRFHGALMAILIGTVVGTAILFAFTRLMSRFQGKGLPEIFNRYLPRVFSVPLLLLYSIFWFGAAIVTMLSFVDITLRFISPDISPYAVMIGFLLLSSICARLSSESILYALETILLLITPLIVYILVKSLTSEGFSWDAVLQTITYLWTKPNYSAVAGATFIFSGYMNLVVFNRNFRNLKTRLLWVIPVTAFVILLVTFLVPIGYHGTVGVEDHVYSWFSTADSIRMELFIIERVLFLFYTTYLSLSLFSMTIHWHVGLELFKGVFRSRHEKKESKKGDWWILIPVCIVTLLLMSFMNQVRLAQMGQWFLNIRFANEFVLLIALYIANKRSARRT</sequence>
<dbReference type="GO" id="GO:0009847">
    <property type="term" value="P:spore germination"/>
    <property type="evidence" value="ECO:0007669"/>
    <property type="project" value="InterPro"/>
</dbReference>
<feature type="transmembrane region" description="Helical" evidence="1">
    <location>
        <begin position="136"/>
        <end position="156"/>
    </location>
</feature>
<gene>
    <name evidence="2" type="ORF">FRY98_06600</name>
</gene>
<evidence type="ECO:0000256" key="1">
    <source>
        <dbReference type="SAM" id="Phobius"/>
    </source>
</evidence>
<accession>A0A5D0CZA1</accession>
<dbReference type="OrthoDB" id="2930450at2"/>
<dbReference type="GO" id="GO:0016020">
    <property type="term" value="C:membrane"/>
    <property type="evidence" value="ECO:0007669"/>
    <property type="project" value="InterPro"/>
</dbReference>
<feature type="transmembrane region" description="Helical" evidence="1">
    <location>
        <begin position="7"/>
        <end position="28"/>
    </location>
</feature>
<dbReference type="Proteomes" id="UP000325218">
    <property type="component" value="Unassembled WGS sequence"/>
</dbReference>
<feature type="transmembrane region" description="Helical" evidence="1">
    <location>
        <begin position="77"/>
        <end position="100"/>
    </location>
</feature>
<reference evidence="2 3" key="1">
    <citation type="submission" date="2019-08" db="EMBL/GenBank/DDBJ databases">
        <title>Genome sequencing of Paenibacillus faecis DSM 23593(T).</title>
        <authorList>
            <person name="Kook J.-K."/>
            <person name="Park S.-N."/>
            <person name="Lim Y.K."/>
        </authorList>
    </citation>
    <scope>NUCLEOTIDE SEQUENCE [LARGE SCALE GENOMIC DNA]</scope>
    <source>
        <strain evidence="2 3">DSM 23593</strain>
    </source>
</reference>
<feature type="transmembrane region" description="Helical" evidence="1">
    <location>
        <begin position="112"/>
        <end position="129"/>
    </location>
</feature>
<protein>
    <submittedName>
        <fullName evidence="2">GerAB/ArcD/ProY family transporter</fullName>
    </submittedName>
</protein>